<feature type="region of interest" description="Disordered" evidence="1">
    <location>
        <begin position="24"/>
        <end position="56"/>
    </location>
</feature>
<keyword evidence="3" id="KW-1185">Reference proteome</keyword>
<proteinExistence type="predicted"/>
<evidence type="ECO:0000313" key="3">
    <source>
        <dbReference type="Proteomes" id="UP000297564"/>
    </source>
</evidence>
<sequence length="201" mass="21439">MSENSHRLEQSRLAILEHIQRKQESPGMIRSALNKAAQAAGLSRSAGPSPSPEVRKANEPFEQAAAEARIEAADRAEALDYAGPGAESDPAARHAERAHRLFSGRFAGLGEAGRAYWQHHPARLVVELATPALSSYAQRRPFTFLAASAAVGAVIWVARPWRLISLSGLALAALRSPQLSSALIAAVYGPGEEEPTMPPPP</sequence>
<dbReference type="OrthoDB" id="8910965at2"/>
<dbReference type="AlphaFoldDB" id="A0A4Z0BQC6"/>
<protein>
    <submittedName>
        <fullName evidence="2">Uncharacterized protein</fullName>
    </submittedName>
</protein>
<evidence type="ECO:0000256" key="1">
    <source>
        <dbReference type="SAM" id="MobiDB-lite"/>
    </source>
</evidence>
<accession>A0A4Z0BQC6</accession>
<dbReference type="EMBL" id="SMLL01000003">
    <property type="protein sequence ID" value="TFZ01487.1"/>
    <property type="molecule type" value="Genomic_DNA"/>
</dbReference>
<name>A0A4Z0BQC6_9BURK</name>
<dbReference type="Proteomes" id="UP000297564">
    <property type="component" value="Unassembled WGS sequence"/>
</dbReference>
<reference evidence="2 3" key="1">
    <citation type="submission" date="2019-03" db="EMBL/GenBank/DDBJ databases">
        <title>Ramlibacter rhizophilus CCTCC AB2015357, whole genome shotgun sequence.</title>
        <authorList>
            <person name="Zhang X."/>
            <person name="Feng G."/>
            <person name="Zhu H."/>
        </authorList>
    </citation>
    <scope>NUCLEOTIDE SEQUENCE [LARGE SCALE GENOMIC DNA]</scope>
    <source>
        <strain evidence="2 3">CCTCC AB2015357</strain>
    </source>
</reference>
<organism evidence="2 3">
    <name type="scientific">Ramlibacter rhizophilus</name>
    <dbReference type="NCBI Taxonomy" id="1781167"/>
    <lineage>
        <taxon>Bacteria</taxon>
        <taxon>Pseudomonadati</taxon>
        <taxon>Pseudomonadota</taxon>
        <taxon>Betaproteobacteria</taxon>
        <taxon>Burkholderiales</taxon>
        <taxon>Comamonadaceae</taxon>
        <taxon>Ramlibacter</taxon>
    </lineage>
</organism>
<gene>
    <name evidence="2" type="ORF">EZ242_08940</name>
</gene>
<comment type="caution">
    <text evidence="2">The sequence shown here is derived from an EMBL/GenBank/DDBJ whole genome shotgun (WGS) entry which is preliminary data.</text>
</comment>
<evidence type="ECO:0000313" key="2">
    <source>
        <dbReference type="EMBL" id="TFZ01487.1"/>
    </source>
</evidence>
<dbReference type="RefSeq" id="WP_135284786.1">
    <property type="nucleotide sequence ID" value="NZ_SMLL01000003.1"/>
</dbReference>